<dbReference type="AlphaFoldDB" id="A0A5P1EQW4"/>
<comment type="similarity">
    <text evidence="2">Belongs to the PC-esterase family. TBL subfamily.</text>
</comment>
<evidence type="ECO:0000313" key="12">
    <source>
        <dbReference type="EMBL" id="ONK68326.1"/>
    </source>
</evidence>
<evidence type="ECO:0000259" key="10">
    <source>
        <dbReference type="Pfam" id="PF13839"/>
    </source>
</evidence>
<evidence type="ECO:0000259" key="11">
    <source>
        <dbReference type="Pfam" id="PF14416"/>
    </source>
</evidence>
<feature type="compositionally biased region" description="Basic and acidic residues" evidence="8">
    <location>
        <begin position="141"/>
        <end position="153"/>
    </location>
</feature>
<keyword evidence="3 9" id="KW-0812">Transmembrane</keyword>
<keyword evidence="6" id="KW-0333">Golgi apparatus</keyword>
<evidence type="ECO:0000256" key="1">
    <source>
        <dbReference type="ARBA" id="ARBA00004323"/>
    </source>
</evidence>
<reference evidence="13" key="1">
    <citation type="journal article" date="2017" name="Nat. Commun.">
        <title>The asparagus genome sheds light on the origin and evolution of a young Y chromosome.</title>
        <authorList>
            <person name="Harkess A."/>
            <person name="Zhou J."/>
            <person name="Xu C."/>
            <person name="Bowers J.E."/>
            <person name="Van der Hulst R."/>
            <person name="Ayyampalayam S."/>
            <person name="Mercati F."/>
            <person name="Riccardi P."/>
            <person name="McKain M.R."/>
            <person name="Kakrana A."/>
            <person name="Tang H."/>
            <person name="Ray J."/>
            <person name="Groenendijk J."/>
            <person name="Arikit S."/>
            <person name="Mathioni S.M."/>
            <person name="Nakano M."/>
            <person name="Shan H."/>
            <person name="Telgmann-Rauber A."/>
            <person name="Kanno A."/>
            <person name="Yue Z."/>
            <person name="Chen H."/>
            <person name="Li W."/>
            <person name="Chen Y."/>
            <person name="Xu X."/>
            <person name="Zhang Y."/>
            <person name="Luo S."/>
            <person name="Chen H."/>
            <person name="Gao J."/>
            <person name="Mao Z."/>
            <person name="Pires J.C."/>
            <person name="Luo M."/>
            <person name="Kudrna D."/>
            <person name="Wing R.A."/>
            <person name="Meyers B.C."/>
            <person name="Yi K."/>
            <person name="Kong H."/>
            <person name="Lavrijsen P."/>
            <person name="Sunseri F."/>
            <person name="Falavigna A."/>
            <person name="Ye Y."/>
            <person name="Leebens-Mack J.H."/>
            <person name="Chen G."/>
        </authorList>
    </citation>
    <scope>NUCLEOTIDE SEQUENCE [LARGE SCALE GENOMIC DNA]</scope>
    <source>
        <strain evidence="13">cv. DH0086</strain>
    </source>
</reference>
<dbReference type="PANTHER" id="PTHR32285">
    <property type="entry name" value="PROTEIN TRICHOME BIREFRINGENCE-LIKE 9-RELATED"/>
    <property type="match status" value="1"/>
</dbReference>
<feature type="compositionally biased region" description="Polar residues" evidence="8">
    <location>
        <begin position="60"/>
        <end position="110"/>
    </location>
</feature>
<comment type="subcellular location">
    <subcellularLocation>
        <location evidence="1">Golgi apparatus membrane</location>
        <topology evidence="1">Single-pass type II membrane protein</topology>
    </subcellularLocation>
</comment>
<accession>A0A5P1EQW4</accession>
<evidence type="ECO:0000256" key="5">
    <source>
        <dbReference type="ARBA" id="ARBA00022989"/>
    </source>
</evidence>
<dbReference type="InterPro" id="IPR026057">
    <property type="entry name" value="TBL_C"/>
</dbReference>
<dbReference type="Pfam" id="PF14416">
    <property type="entry name" value="PMR5N"/>
    <property type="match status" value="1"/>
</dbReference>
<dbReference type="GO" id="GO:1990538">
    <property type="term" value="F:xylan O-acetyltransferase activity"/>
    <property type="evidence" value="ECO:0007669"/>
    <property type="project" value="UniProtKB-ARBA"/>
</dbReference>
<name>A0A5P1EQW4_ASPOF</name>
<evidence type="ECO:0000256" key="6">
    <source>
        <dbReference type="ARBA" id="ARBA00023034"/>
    </source>
</evidence>
<protein>
    <submittedName>
        <fullName evidence="12">Uncharacterized protein</fullName>
    </submittedName>
</protein>
<keyword evidence="4" id="KW-0735">Signal-anchor</keyword>
<organism evidence="12 13">
    <name type="scientific">Asparagus officinalis</name>
    <name type="common">Garden asparagus</name>
    <dbReference type="NCBI Taxonomy" id="4686"/>
    <lineage>
        <taxon>Eukaryota</taxon>
        <taxon>Viridiplantae</taxon>
        <taxon>Streptophyta</taxon>
        <taxon>Embryophyta</taxon>
        <taxon>Tracheophyta</taxon>
        <taxon>Spermatophyta</taxon>
        <taxon>Magnoliopsida</taxon>
        <taxon>Liliopsida</taxon>
        <taxon>Asparagales</taxon>
        <taxon>Asparagaceae</taxon>
        <taxon>Asparagoideae</taxon>
        <taxon>Asparagus</taxon>
    </lineage>
</organism>
<feature type="region of interest" description="Disordered" evidence="8">
    <location>
        <begin position="60"/>
        <end position="172"/>
    </location>
</feature>
<dbReference type="Proteomes" id="UP000243459">
    <property type="component" value="Chromosome 5"/>
</dbReference>
<keyword evidence="5 9" id="KW-1133">Transmembrane helix</keyword>
<feature type="transmembrane region" description="Helical" evidence="9">
    <location>
        <begin position="22"/>
        <end position="41"/>
    </location>
</feature>
<dbReference type="Pfam" id="PF13839">
    <property type="entry name" value="PC-Esterase"/>
    <property type="match status" value="1"/>
</dbReference>
<dbReference type="GO" id="GO:0000139">
    <property type="term" value="C:Golgi membrane"/>
    <property type="evidence" value="ECO:0007669"/>
    <property type="project" value="UniProtKB-SubCell"/>
</dbReference>
<evidence type="ECO:0000256" key="7">
    <source>
        <dbReference type="ARBA" id="ARBA00023136"/>
    </source>
</evidence>
<evidence type="ECO:0000256" key="2">
    <source>
        <dbReference type="ARBA" id="ARBA00007727"/>
    </source>
</evidence>
<proteinExistence type="inferred from homology"/>
<sequence length="269" mass="29602">MKPPTPNLTATIEYWKPIKTKLSSILFFLLVLSTIFVLFVLNSPGPFSINSKNQSSSLLGRYSNSPNPEQSVRANSPSSESDITSPPISSSQLKESVVVTQPSSSGSMIDNNDRGDVSQSNGSRSIASQAICNSSKYSSSDIEREHVTDKSGGRSEASGSDDTPVAKEMESQKNEACDLFEGKWVKDERGSPYTSTTCPTLPDSKNCGKYGKDQGFVYWRWKPEGCELPRFDARMFLRVVRGKKLMFVGDSLARNMMESLLCLLSQVSY</sequence>
<evidence type="ECO:0000256" key="8">
    <source>
        <dbReference type="SAM" id="MobiDB-lite"/>
    </source>
</evidence>
<evidence type="ECO:0000256" key="4">
    <source>
        <dbReference type="ARBA" id="ARBA00022968"/>
    </source>
</evidence>
<feature type="compositionally biased region" description="Polar residues" evidence="8">
    <location>
        <begin position="117"/>
        <end position="140"/>
    </location>
</feature>
<evidence type="ECO:0000256" key="9">
    <source>
        <dbReference type="SAM" id="Phobius"/>
    </source>
</evidence>
<evidence type="ECO:0000313" key="13">
    <source>
        <dbReference type="Proteomes" id="UP000243459"/>
    </source>
</evidence>
<keyword evidence="7 9" id="KW-0472">Membrane</keyword>
<feature type="domain" description="Trichome birefringence-like C-terminal" evidence="10">
    <location>
        <begin position="228"/>
        <end position="266"/>
    </location>
</feature>
<gene>
    <name evidence="12" type="ORF">A4U43_C05F10250</name>
</gene>
<dbReference type="PANTHER" id="PTHR32285:SF28">
    <property type="entry name" value="XYLOGLUCAN O-ACETYLTRANSFERASE 2"/>
    <property type="match status" value="1"/>
</dbReference>
<evidence type="ECO:0000256" key="3">
    <source>
        <dbReference type="ARBA" id="ARBA00022692"/>
    </source>
</evidence>
<feature type="domain" description="Trichome birefringence-like N-terminal" evidence="11">
    <location>
        <begin position="176"/>
        <end position="227"/>
    </location>
</feature>
<keyword evidence="13" id="KW-1185">Reference proteome</keyword>
<dbReference type="InterPro" id="IPR029962">
    <property type="entry name" value="TBL"/>
</dbReference>
<dbReference type="Gramene" id="ONK68326">
    <property type="protein sequence ID" value="ONK68326"/>
    <property type="gene ID" value="A4U43_C05F10250"/>
</dbReference>
<dbReference type="InterPro" id="IPR025846">
    <property type="entry name" value="TBL_N"/>
</dbReference>
<dbReference type="EMBL" id="CM007385">
    <property type="protein sequence ID" value="ONK68326.1"/>
    <property type="molecule type" value="Genomic_DNA"/>
</dbReference>
<dbReference type="OMA" id="ATIEYWK"/>